<dbReference type="RefSeq" id="XP_064723689.1">
    <property type="nucleotide sequence ID" value="XM_064867617.1"/>
</dbReference>
<dbReference type="PANTHER" id="PTHR16255:SF15">
    <property type="entry name" value="SPORULATION PROTEIN RMD1"/>
    <property type="match status" value="1"/>
</dbReference>
<feature type="compositionally biased region" description="Polar residues" evidence="2">
    <location>
        <begin position="200"/>
        <end position="214"/>
    </location>
</feature>
<comment type="similarity">
    <text evidence="1">Belongs to the RMD1/sif2 family.</text>
</comment>
<feature type="domain" description="DUF155" evidence="4">
    <location>
        <begin position="267"/>
        <end position="437"/>
    </location>
</feature>
<keyword evidence="3" id="KW-0812">Transmembrane</keyword>
<sequence length="488" mass="54500">MPPKPNTLPLPYSQVPAQPKREQRQPTRTSKLGSKLKVLPTQPETPTIPEEEEEDNGTGSTVADNDESEGVEFYTPISQIPKGTARRDAQRLTKSEKAKLPRVTAYCTAATYNLQAMHAYLAARPAYHRTHPRMFDTECLHTPYLPPPTPGPHGTSSLSAHRNSPRLKPVSGADHVPEGDLLNLGNDYSSGAASPLKRATSPSRSIQSQNQNKSPGELKRRPGFSKRPGSGRKKSASTGKDNTAADGMTDSEREEDDDLEEEWIPDVFLFEYGCVVLWGMTEKEEKKFLASIKRFEIERLSAEDVEMEDLNFYYADYSRIYNDVITLRKGSSYMTKLSLSHALSQSVKISLFEELIMGTIEQTKDIPKSLSETGKIGLPRSEIMKQIGNLFILRININLVGSILDSPEFFWTFPDLEPLYNAARSYLEIGQRVELLNARVDVLQDMLKLLKESVNSSHGERLEAIVIFLIGIEIVLGIITILVDLSFS</sequence>
<evidence type="ECO:0000259" key="4">
    <source>
        <dbReference type="Pfam" id="PF02582"/>
    </source>
</evidence>
<name>A0ABZ2B6Q8_9TREE</name>
<evidence type="ECO:0000256" key="1">
    <source>
        <dbReference type="ARBA" id="ARBA00008306"/>
    </source>
</evidence>
<keyword evidence="3" id="KW-1133">Transmembrane helix</keyword>
<feature type="region of interest" description="Disordered" evidence="2">
    <location>
        <begin position="1"/>
        <end position="68"/>
    </location>
</feature>
<dbReference type="EMBL" id="CP143816">
    <property type="protein sequence ID" value="WVO24450.1"/>
    <property type="molecule type" value="Genomic_DNA"/>
</dbReference>
<feature type="region of interest" description="Disordered" evidence="2">
    <location>
        <begin position="142"/>
        <end position="259"/>
    </location>
</feature>
<evidence type="ECO:0000313" key="6">
    <source>
        <dbReference type="Proteomes" id="UP001432216"/>
    </source>
</evidence>
<proteinExistence type="inferred from homology"/>
<evidence type="ECO:0000313" key="5">
    <source>
        <dbReference type="EMBL" id="WVO24450.1"/>
    </source>
</evidence>
<dbReference type="GeneID" id="89992587"/>
<reference evidence="5 6" key="1">
    <citation type="submission" date="2024-01" db="EMBL/GenBank/DDBJ databases">
        <title>Comparative genomics of Cryptococcus and Kwoniella reveals pathogenesis evolution and contrasting modes of karyotype evolution via chromosome fusion or intercentromeric recombination.</title>
        <authorList>
            <person name="Coelho M.A."/>
            <person name="David-Palma M."/>
            <person name="Shea T."/>
            <person name="Bowers K."/>
            <person name="McGinley-Smith S."/>
            <person name="Mohammad A.W."/>
            <person name="Gnirke A."/>
            <person name="Yurkov A.M."/>
            <person name="Nowrousian M."/>
            <person name="Sun S."/>
            <person name="Cuomo C.A."/>
            <person name="Heitman J."/>
        </authorList>
    </citation>
    <scope>NUCLEOTIDE SEQUENCE [LARGE SCALE GENOMIC DNA]</scope>
    <source>
        <strain evidence="5 6">7685027</strain>
    </source>
</reference>
<dbReference type="InterPro" id="IPR003734">
    <property type="entry name" value="DUF155"/>
</dbReference>
<organism evidence="5 6">
    <name type="scientific">Cryptococcus decagattii</name>
    <dbReference type="NCBI Taxonomy" id="1859122"/>
    <lineage>
        <taxon>Eukaryota</taxon>
        <taxon>Fungi</taxon>
        <taxon>Dikarya</taxon>
        <taxon>Basidiomycota</taxon>
        <taxon>Agaricomycotina</taxon>
        <taxon>Tremellomycetes</taxon>
        <taxon>Tremellales</taxon>
        <taxon>Cryptococcaceae</taxon>
        <taxon>Cryptococcus</taxon>
        <taxon>Cryptococcus gattii species complex</taxon>
    </lineage>
</organism>
<gene>
    <name evidence="5" type="ORF">IAS62_005818</name>
</gene>
<feature type="compositionally biased region" description="Basic residues" evidence="2">
    <location>
        <begin position="221"/>
        <end position="235"/>
    </location>
</feature>
<dbReference type="Pfam" id="PF02582">
    <property type="entry name" value="DUF155"/>
    <property type="match status" value="1"/>
</dbReference>
<evidence type="ECO:0000256" key="3">
    <source>
        <dbReference type="SAM" id="Phobius"/>
    </source>
</evidence>
<evidence type="ECO:0000256" key="2">
    <source>
        <dbReference type="SAM" id="MobiDB-lite"/>
    </source>
</evidence>
<protein>
    <recommendedName>
        <fullName evidence="4">DUF155 domain-containing protein</fullName>
    </recommendedName>
</protein>
<dbReference type="InterPro" id="IPR051624">
    <property type="entry name" value="RMD1/Sad1-interacting"/>
</dbReference>
<dbReference type="PANTHER" id="PTHR16255">
    <property type="entry name" value="REQUIRED FOR MEIOTIC NUCLEAR DIVISION PROTEIN 1 HOMOLOG"/>
    <property type="match status" value="1"/>
</dbReference>
<keyword evidence="6" id="KW-1185">Reference proteome</keyword>
<keyword evidence="3" id="KW-0472">Membrane</keyword>
<dbReference type="Proteomes" id="UP001432216">
    <property type="component" value="Chromosome 11"/>
</dbReference>
<accession>A0ABZ2B6Q8</accession>
<feature type="transmembrane region" description="Helical" evidence="3">
    <location>
        <begin position="464"/>
        <end position="487"/>
    </location>
</feature>